<feature type="compositionally biased region" description="Low complexity" evidence="5">
    <location>
        <begin position="423"/>
        <end position="433"/>
    </location>
</feature>
<name>A0ABP1G3W4_9CHLO</name>
<protein>
    <recommendedName>
        <fullName evidence="2">Radical S-adenosyl methionine domain-containing protein 1, mitochondrial</fullName>
    </recommendedName>
    <alternativeName>
        <fullName evidence="3">Putative heme chaperone</fullName>
    </alternativeName>
</protein>
<dbReference type="InterPro" id="IPR034505">
    <property type="entry name" value="Coproporphyrinogen-III_oxidase"/>
</dbReference>
<evidence type="ECO:0000256" key="3">
    <source>
        <dbReference type="ARBA" id="ARBA00033094"/>
    </source>
</evidence>
<dbReference type="InterPro" id="IPR004559">
    <property type="entry name" value="HemW-like"/>
</dbReference>
<proteinExistence type="inferred from homology"/>
<dbReference type="InterPro" id="IPR007197">
    <property type="entry name" value="rSAM"/>
</dbReference>
<feature type="region of interest" description="Disordered" evidence="5">
    <location>
        <begin position="393"/>
        <end position="447"/>
    </location>
</feature>
<evidence type="ECO:0000256" key="1">
    <source>
        <dbReference type="ARBA" id="ARBA00006100"/>
    </source>
</evidence>
<dbReference type="InterPro" id="IPR058240">
    <property type="entry name" value="rSAM_sf"/>
</dbReference>
<dbReference type="NCBIfam" id="TIGR00539">
    <property type="entry name" value="hemN_rel"/>
    <property type="match status" value="1"/>
</dbReference>
<dbReference type="SMART" id="SM00729">
    <property type="entry name" value="Elp3"/>
    <property type="match status" value="1"/>
</dbReference>
<dbReference type="Pfam" id="PF06969">
    <property type="entry name" value="HemN_C"/>
    <property type="match status" value="1"/>
</dbReference>
<dbReference type="SUPFAM" id="SSF102114">
    <property type="entry name" value="Radical SAM enzymes"/>
    <property type="match status" value="1"/>
</dbReference>
<dbReference type="SFLD" id="SFLDG01065">
    <property type="entry name" value="anaerobic_coproporphyrinogen-I"/>
    <property type="match status" value="1"/>
</dbReference>
<comment type="caution">
    <text evidence="7">The sequence shown here is derived from an EMBL/GenBank/DDBJ whole genome shotgun (WGS) entry which is preliminary data.</text>
</comment>
<dbReference type="SFLD" id="SFLDF00562">
    <property type="entry name" value="HemN-like__clustered_with_heat"/>
    <property type="match status" value="1"/>
</dbReference>
<dbReference type="CDD" id="cd01335">
    <property type="entry name" value="Radical_SAM"/>
    <property type="match status" value="1"/>
</dbReference>
<evidence type="ECO:0000313" key="7">
    <source>
        <dbReference type="EMBL" id="CAL5226804.1"/>
    </source>
</evidence>
<dbReference type="Pfam" id="PF04055">
    <property type="entry name" value="Radical_SAM"/>
    <property type="match status" value="1"/>
</dbReference>
<keyword evidence="8" id="KW-1185">Reference proteome</keyword>
<dbReference type="InterPro" id="IPR023404">
    <property type="entry name" value="rSAM_horseshoe"/>
</dbReference>
<evidence type="ECO:0000256" key="2">
    <source>
        <dbReference type="ARBA" id="ARBA00014678"/>
    </source>
</evidence>
<sequence length="475" mass="51870">MQLPSFQVMAASKAIDLLAERRGSNSAATTSRDEATAAYIHLPFCKRKCFYCDFPVIATGNRTDSPEIRDTMQEYVDVLIEEINGSVSVGLSPLETIYFGGGTPSLIPPQQLERLIRALDRRFGIAAGAEVSMEADPGTFDAERLRQYMSLGLSRFSVGVQAFQEDLLELCGRSHSLYDVYRAIEDVHTAAPASWSLDLISGLPHLIEENWRESLSKAIDAEPPHISVYDLQVEDGTPFAKRYTAGDKPLPSAEDAAAMYRAASHVLIGAGFEHYEISNFAKPGHRCQHNEVYWQGDAQYYAFGLGAASHLQRRRFSRPRGMGAYKQWVAQFAASGAGFPGTPNDTQDKQEEMTDVVMMRLRTADGLDLKAFEESYGSSAARSVASALEPHTQTGLVQQCSSSEDSVSAAGDREASAKQGAMNNSSSSRNGRSMQPILAPDQQEGLRGTRVRLTDPEGFLVSNDVISDVFAALTP</sequence>
<evidence type="ECO:0000256" key="4">
    <source>
        <dbReference type="ARBA" id="ARBA00045130"/>
    </source>
</evidence>
<dbReference type="SFLD" id="SFLDS00029">
    <property type="entry name" value="Radical_SAM"/>
    <property type="match status" value="1"/>
</dbReference>
<evidence type="ECO:0000259" key="6">
    <source>
        <dbReference type="PROSITE" id="PS51918"/>
    </source>
</evidence>
<dbReference type="Proteomes" id="UP001497392">
    <property type="component" value="Unassembled WGS sequence"/>
</dbReference>
<feature type="domain" description="Radical SAM core" evidence="6">
    <location>
        <begin position="30"/>
        <end position="273"/>
    </location>
</feature>
<comment type="function">
    <text evidence="4">May be a heme chaperone, appears to bind heme. Homologous bacterial proteins do not have oxygen-independent coproporphyrinogen-III oxidase activity. Binds 1 [4Fe-4S] cluster. The cluster is coordinated with 3 cysteines and an exchangeable S-adenosyl-L-methionine.</text>
</comment>
<accession>A0ABP1G3W4</accession>
<gene>
    <name evidence="7" type="primary">g9665</name>
    <name evidence="7" type="ORF">VP750_LOCUS8710</name>
</gene>
<feature type="compositionally biased region" description="Polar residues" evidence="5">
    <location>
        <begin position="393"/>
        <end position="406"/>
    </location>
</feature>
<dbReference type="PROSITE" id="PS51918">
    <property type="entry name" value="RADICAL_SAM"/>
    <property type="match status" value="1"/>
</dbReference>
<dbReference type="PANTHER" id="PTHR13932:SF5">
    <property type="entry name" value="RADICAL S-ADENOSYL METHIONINE DOMAIN-CONTAINING PROTEIN 1, MITOCHONDRIAL"/>
    <property type="match status" value="1"/>
</dbReference>
<dbReference type="InterPro" id="IPR006638">
    <property type="entry name" value="Elp3/MiaA/NifB-like_rSAM"/>
</dbReference>
<dbReference type="EMBL" id="CAXHTA020000016">
    <property type="protein sequence ID" value="CAL5226804.1"/>
    <property type="molecule type" value="Genomic_DNA"/>
</dbReference>
<evidence type="ECO:0000256" key="5">
    <source>
        <dbReference type="SAM" id="MobiDB-lite"/>
    </source>
</evidence>
<organism evidence="7 8">
    <name type="scientific">Coccomyxa viridis</name>
    <dbReference type="NCBI Taxonomy" id="1274662"/>
    <lineage>
        <taxon>Eukaryota</taxon>
        <taxon>Viridiplantae</taxon>
        <taxon>Chlorophyta</taxon>
        <taxon>core chlorophytes</taxon>
        <taxon>Trebouxiophyceae</taxon>
        <taxon>Trebouxiophyceae incertae sedis</taxon>
        <taxon>Coccomyxaceae</taxon>
        <taxon>Coccomyxa</taxon>
    </lineage>
</organism>
<dbReference type="InterPro" id="IPR010723">
    <property type="entry name" value="HemN_C"/>
</dbReference>
<reference evidence="7 8" key="1">
    <citation type="submission" date="2024-06" db="EMBL/GenBank/DDBJ databases">
        <authorList>
            <person name="Kraege A."/>
            <person name="Thomma B."/>
        </authorList>
    </citation>
    <scope>NUCLEOTIDE SEQUENCE [LARGE SCALE GENOMIC DNA]</scope>
</reference>
<comment type="similarity">
    <text evidence="1">Belongs to the anaerobic coproporphyrinogen-III oxidase family. HemW subfamily.</text>
</comment>
<evidence type="ECO:0000313" key="8">
    <source>
        <dbReference type="Proteomes" id="UP001497392"/>
    </source>
</evidence>
<dbReference type="Gene3D" id="3.80.30.20">
    <property type="entry name" value="tm_1862 like domain"/>
    <property type="match status" value="1"/>
</dbReference>
<dbReference type="PANTHER" id="PTHR13932">
    <property type="entry name" value="COPROPORPHYRINIGEN III OXIDASE"/>
    <property type="match status" value="1"/>
</dbReference>